<evidence type="ECO:0000313" key="3">
    <source>
        <dbReference type="EMBL" id="TFK44582.1"/>
    </source>
</evidence>
<feature type="region of interest" description="Disordered" evidence="1">
    <location>
        <begin position="1"/>
        <end position="20"/>
    </location>
</feature>
<keyword evidence="2" id="KW-1133">Transmembrane helix</keyword>
<feature type="compositionally biased region" description="Low complexity" evidence="1">
    <location>
        <begin position="2422"/>
        <end position="2445"/>
    </location>
</feature>
<feature type="region of interest" description="Disordered" evidence="1">
    <location>
        <begin position="2353"/>
        <end position="2445"/>
    </location>
</feature>
<organism evidence="3 4">
    <name type="scientific">Crucibulum laeve</name>
    <dbReference type="NCBI Taxonomy" id="68775"/>
    <lineage>
        <taxon>Eukaryota</taxon>
        <taxon>Fungi</taxon>
        <taxon>Dikarya</taxon>
        <taxon>Basidiomycota</taxon>
        <taxon>Agaricomycotina</taxon>
        <taxon>Agaricomycetes</taxon>
        <taxon>Agaricomycetidae</taxon>
        <taxon>Agaricales</taxon>
        <taxon>Agaricineae</taxon>
        <taxon>Nidulariaceae</taxon>
        <taxon>Crucibulum</taxon>
    </lineage>
</organism>
<dbReference type="EMBL" id="ML213590">
    <property type="protein sequence ID" value="TFK44582.1"/>
    <property type="molecule type" value="Genomic_DNA"/>
</dbReference>
<reference evidence="3 4" key="1">
    <citation type="journal article" date="2019" name="Nat. Ecol. Evol.">
        <title>Megaphylogeny resolves global patterns of mushroom evolution.</title>
        <authorList>
            <person name="Varga T."/>
            <person name="Krizsan K."/>
            <person name="Foldi C."/>
            <person name="Dima B."/>
            <person name="Sanchez-Garcia M."/>
            <person name="Sanchez-Ramirez S."/>
            <person name="Szollosi G.J."/>
            <person name="Szarkandi J.G."/>
            <person name="Papp V."/>
            <person name="Albert L."/>
            <person name="Andreopoulos W."/>
            <person name="Angelini C."/>
            <person name="Antonin V."/>
            <person name="Barry K.W."/>
            <person name="Bougher N.L."/>
            <person name="Buchanan P."/>
            <person name="Buyck B."/>
            <person name="Bense V."/>
            <person name="Catcheside P."/>
            <person name="Chovatia M."/>
            <person name="Cooper J."/>
            <person name="Damon W."/>
            <person name="Desjardin D."/>
            <person name="Finy P."/>
            <person name="Geml J."/>
            <person name="Haridas S."/>
            <person name="Hughes K."/>
            <person name="Justo A."/>
            <person name="Karasinski D."/>
            <person name="Kautmanova I."/>
            <person name="Kiss B."/>
            <person name="Kocsube S."/>
            <person name="Kotiranta H."/>
            <person name="LaButti K.M."/>
            <person name="Lechner B.E."/>
            <person name="Liimatainen K."/>
            <person name="Lipzen A."/>
            <person name="Lukacs Z."/>
            <person name="Mihaltcheva S."/>
            <person name="Morgado L.N."/>
            <person name="Niskanen T."/>
            <person name="Noordeloos M.E."/>
            <person name="Ohm R.A."/>
            <person name="Ortiz-Santana B."/>
            <person name="Ovrebo C."/>
            <person name="Racz N."/>
            <person name="Riley R."/>
            <person name="Savchenko A."/>
            <person name="Shiryaev A."/>
            <person name="Soop K."/>
            <person name="Spirin V."/>
            <person name="Szebenyi C."/>
            <person name="Tomsovsky M."/>
            <person name="Tulloss R.E."/>
            <person name="Uehling J."/>
            <person name="Grigoriev I.V."/>
            <person name="Vagvolgyi C."/>
            <person name="Papp T."/>
            <person name="Martin F.M."/>
            <person name="Miettinen O."/>
            <person name="Hibbett D.S."/>
            <person name="Nagy L.G."/>
        </authorList>
    </citation>
    <scope>NUCLEOTIDE SEQUENCE [LARGE SCALE GENOMIC DNA]</scope>
    <source>
        <strain evidence="3 4">CBS 166.37</strain>
    </source>
</reference>
<dbReference type="PANTHER" id="PTHR35895:SF1">
    <property type="entry name" value="LIPID-BINDING SERUM GLYCOPROTEIN C-TERMINAL DOMAIN-CONTAINING PROTEIN"/>
    <property type="match status" value="1"/>
</dbReference>
<dbReference type="PANTHER" id="PTHR35895">
    <property type="entry name" value="CHROMOSOME 16, WHOLE GENOME SHOTGUN SEQUENCE"/>
    <property type="match status" value="1"/>
</dbReference>
<keyword evidence="2" id="KW-0472">Membrane</keyword>
<gene>
    <name evidence="3" type="ORF">BDQ12DRAFT_661303</name>
</gene>
<proteinExistence type="predicted"/>
<keyword evidence="2" id="KW-0812">Transmembrane</keyword>
<dbReference type="Pfam" id="PF12505">
    <property type="entry name" value="DUF3712"/>
    <property type="match status" value="6"/>
</dbReference>
<evidence type="ECO:0000256" key="1">
    <source>
        <dbReference type="SAM" id="MobiDB-lite"/>
    </source>
</evidence>
<dbReference type="InterPro" id="IPR022185">
    <property type="entry name" value="DUF3712"/>
</dbReference>
<feature type="transmembrane region" description="Helical" evidence="2">
    <location>
        <begin position="87"/>
        <end position="111"/>
    </location>
</feature>
<evidence type="ECO:0000313" key="4">
    <source>
        <dbReference type="Proteomes" id="UP000308652"/>
    </source>
</evidence>
<feature type="compositionally biased region" description="Low complexity" evidence="1">
    <location>
        <begin position="2401"/>
        <end position="2413"/>
    </location>
</feature>
<protein>
    <recommendedName>
        <fullName evidence="5">Pre-rRNA processing protein</fullName>
    </recommendedName>
</protein>
<dbReference type="InterPro" id="IPR046368">
    <property type="entry name" value="Tag1"/>
</dbReference>
<feature type="compositionally biased region" description="Low complexity" evidence="1">
    <location>
        <begin position="2353"/>
        <end position="2394"/>
    </location>
</feature>
<sequence>MEESRPARRSSGIYDTNYGSTQSFHSGAGLRGNAAEPAGVATTTPAGIAVGGGAAAAGTSNTVSGWEDQPPPAAPPAPAQPFYKKRWFIISQIIIIPLGIALLFIILFPVIRAIVQLVVKRTTLDIQVATISNPANGTFNLNLQGNVAHAGIFSATIKFTKPIDVSWVDNGQIMPLGSMRLDETLIAKHKRADLNQTTTFNISHPDTFARFAQTMITQTNFTWQLSSSDLRVQALKFPVAKGIKFEKTVTLSGFNSFDGNVILKDFKLPSDNPAGGINFIAVTELFALSYKDVPLGVGTSMNTNIVNGTNTITLAGTLQPHTSASDLVIVSELFTNYLNGQSSQVIAKGLSTLQADNSTISWLSEGLQALVLDVPFKSSIPIDPIRTITIGSLGLAFDKQSPWTPNAESNSVQATLQLPFGFNLDIGEIQNDFNITKNGAPVAGLSTPLGASESSISVLGQDNTSGSINITITNTQLSCPDSQHPTFAAFNANLTSLDTAEFRLVGRSRAIANMSIGQITLDPILVNVSTSLRGLQGLKGMTTINSVDVTGGTEDGIDLGINVSIFNPSNLNLATGDLTLQLVRDGVTLGTTLLPNLTLEMGNNSFAATSSFAANKSPQGKQTLNEFVGKKDVQLNIVGFDGSTEIASLQEAFNTLDIEVTLPGLKTNLLDTANLEILSTTGRENNISHVTVSLVNPFSTPLHITRISSTVKSFGIPLGTIDSETVFDSKAKSTTQSPSLDLNMNFDPAALFTLTRALAVEAGLDVAPLDGIVKLGDIQYLSTTGQPPFRRQANIFSGFDLPTFVQSAFKKLKSDVELSADVTLGDYQTTLQYTQSAVPTVTDKSLNLILPILALPIVQKIVGGSTLGIDTVLITDPQQNSFGTKLKGSISNAGPFDAKIAFPSGLTVTWAGKALGSIKMDDVQITGDVGGSIDVDSAFQVADVDHLTDFTKVLLTDEFFDWEISGENLTVSALGIDVSGISLTSKKVTLKGFNGLKGGVQIKSFDLPSNDPSGGIHLTLEATVVNPSQVGIQLSSIGFQTFVGGTMIAPVSSSKGVTLAPGSMSALSLVGRLVPQESATGLETVSNIFNNFVHGKDSDVVVHGASAGPSEVTWLNEGIKSLQVATVLPNQGSLSIIKSISLNQLELLFTEDTAYHPATSSKSTDAAFTLPFGFPLDISALEQTITIGFEGNDFAKLAIPKGPSATDVDKRIIHLSFDNVPFAVFDNLHSTFDRFVAATTIGGTQSLHLSGSANADAKTAVGLLSLKDIAFAVDSDIEGLQGLNTKPVTVSNLDVNHGFPDFLLIKVDSALFNPSNLTIGTGDVSFSLQFQDQTIGSADIADLIIVPGNASYPIDVHFAPQGAATIAGRTLLQNFLQGIDVDTTIAGTTESTSVDSLKSALSQIRLTPVTIPALHQTLIKSVSLVFPLDIVKTGIASSSFVLSNPFTASINLLKVGATATFHGLQLGKINGVDVSSNPIRAEGHSDVTSPGLPLEFNLDPVSIIQLLLVTSEENGVSLGPLVAMFQFILDNPDFHPPVTTTVDTNAPTCVSVQLISTTSGNQFDAATAILKSLAGLKVDLDVDTSVKLDDFATDLSFSQKAVPAITDKTALFLIGAVAGPVAQHLVDGSVLAFKEADITNISDDGFDLSLKGSLTNVGPLDALITFTEPVTVTWEGHSIAHIALSPICAAANTGVPNYETNARLTITDLSQFTEFATFLLHNPSFEWTISTDKLRVNALGTVFDNVSLSKVVSFKAFNGLPGVTISNFQLPSDDSAGGIHIETDAVIPSPAQLGIDLGTVTFQSFFEGALVGPDKASTALSASNLSLAPNSVTKTHLSGRIVPQSGSNLDVMGKLFSNFLAGQNQTLETRGDSVQPSGSSGPVSWLSTAFKTLALDVILPGEKLQVIQSITLNDLSVVMQTADQAFAPPTSSEFTLAKYKNPFEFSLQVVESGQTIILSSLGTDIAQLDLPKEPANGGVSTGNVVDLQISFKDQPLKSLNNAAFAQMFAGVTLMDTLDLELKGTADVTARTSIGDIPISGIPFDVPSSLKGINSFGHTAVLSNVSVTGSGGNGGSEFIISPLMTALQNPSNISLDTVGVSLPVIFSGVPIGRAVINELDLKPGENVAETEFHYMPADANDTIAQSFLTDFIQTGNQLDLTIDGDMSSSPFPSLQPGLSNLVLATHLNGLNQPDLITHVHVVITLDSLVTNLVSVDFDVHNPLDADLVLEFVQSDAGVNGEVFAQFSQPFSSFVVPPGQTVNSGLFDNVLLTQGAIASLDIIPLGVLDIAAASTVRIGQGGYQIPWLKLQQQNVPTAYDLSLGFAALKQKAKELNATNSAVSSTTSKSAVVSASASASEEPSGSFSAPQSSTAAEASERPVAASPSVASSPKATSESPKETPSPAQAAAPEASSVKPVVNAKSEAAPENPASSNSSSTPDSPASGA</sequence>
<evidence type="ECO:0008006" key="5">
    <source>
        <dbReference type="Google" id="ProtNLM"/>
    </source>
</evidence>
<dbReference type="STRING" id="68775.A0A5C3MGU0"/>
<dbReference type="OrthoDB" id="10039566at2759"/>
<evidence type="ECO:0000256" key="2">
    <source>
        <dbReference type="SAM" id="Phobius"/>
    </source>
</evidence>
<name>A0A5C3MGU0_9AGAR</name>
<dbReference type="GO" id="GO:0000329">
    <property type="term" value="C:fungal-type vacuole membrane"/>
    <property type="evidence" value="ECO:0007669"/>
    <property type="project" value="InterPro"/>
</dbReference>
<keyword evidence="4" id="KW-1185">Reference proteome</keyword>
<dbReference type="Proteomes" id="UP000308652">
    <property type="component" value="Unassembled WGS sequence"/>
</dbReference>
<accession>A0A5C3MGU0</accession>